<evidence type="ECO:0000259" key="3">
    <source>
        <dbReference type="PROSITE" id="PS51762"/>
    </source>
</evidence>
<dbReference type="SUPFAM" id="SSF49899">
    <property type="entry name" value="Concanavalin A-like lectins/glucanases"/>
    <property type="match status" value="1"/>
</dbReference>
<dbReference type="Gene3D" id="2.60.120.200">
    <property type="match status" value="1"/>
</dbReference>
<keyword evidence="2" id="KW-0732">Signal</keyword>
<evidence type="ECO:0000313" key="5">
    <source>
        <dbReference type="EMBL" id="KAK0962740.1"/>
    </source>
</evidence>
<keyword evidence="1" id="KW-0812">Transmembrane</keyword>
<comment type="caution">
    <text evidence="5">The sequence shown here is derived from an EMBL/GenBank/DDBJ whole genome shotgun (WGS) entry which is preliminary data.</text>
</comment>
<dbReference type="AlphaFoldDB" id="A0AAN6HAX2"/>
<dbReference type="EMBL" id="JASUXU010000006">
    <property type="protein sequence ID" value="KAK0325647.1"/>
    <property type="molecule type" value="Genomic_DNA"/>
</dbReference>
<dbReference type="GO" id="GO:0031505">
    <property type="term" value="P:fungal-type cell wall organization"/>
    <property type="evidence" value="ECO:0007669"/>
    <property type="project" value="TreeGrafter"/>
</dbReference>
<reference evidence="4" key="1">
    <citation type="submission" date="2021-12" db="EMBL/GenBank/DDBJ databases">
        <title>Black yeast isolated from Biological Soil Crust.</title>
        <authorList>
            <person name="Kurbessoian T."/>
        </authorList>
    </citation>
    <scope>NUCLEOTIDE SEQUENCE</scope>
    <source>
        <strain evidence="4">CCFEE 5208</strain>
    </source>
</reference>
<dbReference type="PANTHER" id="PTHR10963:SF68">
    <property type="entry name" value="GLYCOSIDASE CRH1-RELATED"/>
    <property type="match status" value="1"/>
</dbReference>
<dbReference type="InterPro" id="IPR013320">
    <property type="entry name" value="ConA-like_dom_sf"/>
</dbReference>
<accession>A0AAN6HAX2</accession>
<evidence type="ECO:0000313" key="6">
    <source>
        <dbReference type="Proteomes" id="UP001175353"/>
    </source>
</evidence>
<dbReference type="InterPro" id="IPR000757">
    <property type="entry name" value="Beta-glucanase-like"/>
</dbReference>
<name>A0AAN6HAX2_9PEZI</name>
<dbReference type="Proteomes" id="UP001175353">
    <property type="component" value="Unassembled WGS sequence"/>
</dbReference>
<evidence type="ECO:0000256" key="2">
    <source>
        <dbReference type="SAM" id="SignalP"/>
    </source>
</evidence>
<dbReference type="PROSITE" id="PS51762">
    <property type="entry name" value="GH16_2"/>
    <property type="match status" value="1"/>
</dbReference>
<evidence type="ECO:0000313" key="4">
    <source>
        <dbReference type="EMBL" id="KAK0325647.1"/>
    </source>
</evidence>
<keyword evidence="1" id="KW-1133">Transmembrane helix</keyword>
<sequence length="376" mass="40674">MSRSTLFSLALLAYHVAAQTTSTCDPRHNASCPNDPALGSGIYNQTFTSTTTELNPNFWNVTSGNAETIQFGNNGAELVIAQSGDSVTAQSTFYIMYGVVEVIMQAAAGQGIISTFDLISDDLDEIDVEIMGGNTSYVESNWYGWGNTSQYNAQYHKCDGPQQGLHNYTIVWTADQLQWIIDGNVARTLPYAKPGRYPQTPCMSGYIEALKFGIWAGGDSKQPEGTVVWAGGKTDWTKGPFTMTVQSIKITDASTNTSSYSYADNTGDQKSIKAVPGNSAAYNLINKKSAIQSAAATWNSLTTGAKIGIACGVGALLAIIIVVYTIVCIQQRRRGRAEKAIADAQWNEHTSELMEYKTLMAKGHFAVSHMGHGEKF</sequence>
<dbReference type="GO" id="GO:0009277">
    <property type="term" value="C:fungal-type cell wall"/>
    <property type="evidence" value="ECO:0007669"/>
    <property type="project" value="TreeGrafter"/>
</dbReference>
<keyword evidence="1" id="KW-0472">Membrane</keyword>
<protein>
    <recommendedName>
        <fullName evidence="3">GH16 domain-containing protein</fullName>
    </recommendedName>
</protein>
<gene>
    <name evidence="4" type="ORF">LTR82_003183</name>
    <name evidence="5" type="ORF">LTR91_019350</name>
</gene>
<feature type="transmembrane region" description="Helical" evidence="1">
    <location>
        <begin position="307"/>
        <end position="329"/>
    </location>
</feature>
<feature type="signal peptide" evidence="2">
    <location>
        <begin position="1"/>
        <end position="18"/>
    </location>
</feature>
<keyword evidence="6" id="KW-1185">Reference proteome</keyword>
<feature type="domain" description="GH16" evidence="3">
    <location>
        <begin position="45"/>
        <end position="245"/>
    </location>
</feature>
<dbReference type="GO" id="GO:0005975">
    <property type="term" value="P:carbohydrate metabolic process"/>
    <property type="evidence" value="ECO:0007669"/>
    <property type="project" value="InterPro"/>
</dbReference>
<dbReference type="GO" id="GO:0016757">
    <property type="term" value="F:glycosyltransferase activity"/>
    <property type="evidence" value="ECO:0007669"/>
    <property type="project" value="TreeGrafter"/>
</dbReference>
<dbReference type="EMBL" id="JAUJLE010000289">
    <property type="protein sequence ID" value="KAK0962740.1"/>
    <property type="molecule type" value="Genomic_DNA"/>
</dbReference>
<dbReference type="Pfam" id="PF00722">
    <property type="entry name" value="Glyco_hydro_16"/>
    <property type="match status" value="1"/>
</dbReference>
<reference evidence="5" key="2">
    <citation type="submission" date="2023-06" db="EMBL/GenBank/DDBJ databases">
        <title>Black Yeasts Isolated from many extreme environments.</title>
        <authorList>
            <person name="Coleine C."/>
            <person name="Stajich J.E."/>
            <person name="Selbmann L."/>
        </authorList>
    </citation>
    <scope>NUCLEOTIDE SEQUENCE</scope>
    <source>
        <strain evidence="5">CCFEE 5200</strain>
    </source>
</reference>
<dbReference type="PANTHER" id="PTHR10963">
    <property type="entry name" value="GLYCOSYL HYDROLASE-RELATED"/>
    <property type="match status" value="1"/>
</dbReference>
<dbReference type="Proteomes" id="UP001168146">
    <property type="component" value="Unassembled WGS sequence"/>
</dbReference>
<evidence type="ECO:0000256" key="1">
    <source>
        <dbReference type="SAM" id="Phobius"/>
    </source>
</evidence>
<dbReference type="InterPro" id="IPR050546">
    <property type="entry name" value="Glycosyl_Hydrlase_16"/>
</dbReference>
<proteinExistence type="predicted"/>
<organism evidence="5 6">
    <name type="scientific">Friedmanniomyces endolithicus</name>
    <dbReference type="NCBI Taxonomy" id="329885"/>
    <lineage>
        <taxon>Eukaryota</taxon>
        <taxon>Fungi</taxon>
        <taxon>Dikarya</taxon>
        <taxon>Ascomycota</taxon>
        <taxon>Pezizomycotina</taxon>
        <taxon>Dothideomycetes</taxon>
        <taxon>Dothideomycetidae</taxon>
        <taxon>Mycosphaerellales</taxon>
        <taxon>Teratosphaeriaceae</taxon>
        <taxon>Friedmanniomyces</taxon>
    </lineage>
</organism>
<feature type="chain" id="PRO_5044710379" description="GH16 domain-containing protein" evidence="2">
    <location>
        <begin position="19"/>
        <end position="376"/>
    </location>
</feature>
<dbReference type="GO" id="GO:0004553">
    <property type="term" value="F:hydrolase activity, hydrolyzing O-glycosyl compounds"/>
    <property type="evidence" value="ECO:0007669"/>
    <property type="project" value="InterPro"/>
</dbReference>